<dbReference type="AlphaFoldDB" id="A0A2R4X1L6"/>
<name>A0A2R4X1L6_9EURY</name>
<evidence type="ECO:0000313" key="1">
    <source>
        <dbReference type="EMBL" id="AWB27688.1"/>
    </source>
</evidence>
<proteinExistence type="predicted"/>
<evidence type="ECO:0000313" key="2">
    <source>
        <dbReference type="Proteomes" id="UP000244727"/>
    </source>
</evidence>
<evidence type="ECO:0008006" key="3">
    <source>
        <dbReference type="Google" id="ProtNLM"/>
    </source>
</evidence>
<organism evidence="1 2">
    <name type="scientific">Halococcoides cellulosivorans</name>
    <dbReference type="NCBI Taxonomy" id="1679096"/>
    <lineage>
        <taxon>Archaea</taxon>
        <taxon>Methanobacteriati</taxon>
        <taxon>Methanobacteriota</taxon>
        <taxon>Stenosarchaea group</taxon>
        <taxon>Halobacteria</taxon>
        <taxon>Halobacteriales</taxon>
        <taxon>Haloarculaceae</taxon>
        <taxon>Halococcoides</taxon>
    </lineage>
</organism>
<dbReference type="EMBL" id="CP028858">
    <property type="protein sequence ID" value="AWB27688.1"/>
    <property type="molecule type" value="Genomic_DNA"/>
</dbReference>
<reference evidence="1 2" key="1">
    <citation type="submission" date="2018-04" db="EMBL/GenBank/DDBJ databases">
        <title>Halococcoides cellulosivorans gen. nov., sp. nov., an extremely halophilic cellulose-utilizing haloarchaeon from hypersaline lakes.</title>
        <authorList>
            <person name="Sorokin D.Y."/>
            <person name="Toshchakov S.V."/>
            <person name="Samarov N.I."/>
            <person name="Korzhenkov A."/>
            <person name="Kublanov I.V."/>
        </authorList>
    </citation>
    <scope>NUCLEOTIDE SEQUENCE [LARGE SCALE GENOMIC DNA]</scope>
    <source>
        <strain evidence="1 2">HArcel1</strain>
    </source>
</reference>
<accession>A0A2R4X1L6</accession>
<dbReference type="KEGG" id="harc:HARCEL1_08175"/>
<dbReference type="Pfam" id="PF10604">
    <property type="entry name" value="Polyketide_cyc2"/>
    <property type="match status" value="1"/>
</dbReference>
<protein>
    <recommendedName>
        <fullName evidence="3">SRPBCC family protein</fullName>
    </recommendedName>
</protein>
<dbReference type="Gene3D" id="3.30.530.20">
    <property type="match status" value="1"/>
</dbReference>
<gene>
    <name evidence="1" type="ORF">HARCEL1_08175</name>
</gene>
<dbReference type="Proteomes" id="UP000244727">
    <property type="component" value="Chromosome"/>
</dbReference>
<dbReference type="SUPFAM" id="SSF55961">
    <property type="entry name" value="Bet v1-like"/>
    <property type="match status" value="1"/>
</dbReference>
<sequence length="186" mass="20181">MGRSITGGSSVRHIDSRPLLEDPIVIVLDDSIAIDATPADIAAFVANLDANYTLLSDDHIHFASLTGDPTTEGATFCQFEYFRERIVGGRYLVESVDPERRYVFAVTGPRSLLGGRLEFSIEPTADGVVLTERLELGYSVPLVSAVVDRLVGIAFADTIDALRAHQREGLENFRTAIETGTATLDP</sequence>
<keyword evidence="2" id="KW-1185">Reference proteome</keyword>
<dbReference type="InterPro" id="IPR023393">
    <property type="entry name" value="START-like_dom_sf"/>
</dbReference>
<dbReference type="InterPro" id="IPR019587">
    <property type="entry name" value="Polyketide_cyclase/dehydratase"/>
</dbReference>